<accession>A0A0B6ZAQ6</accession>
<dbReference type="AlphaFoldDB" id="A0A0B6ZAQ6"/>
<reference evidence="1" key="1">
    <citation type="submission" date="2014-12" db="EMBL/GenBank/DDBJ databases">
        <title>Insight into the proteome of Arion vulgaris.</title>
        <authorList>
            <person name="Aradska J."/>
            <person name="Bulat T."/>
            <person name="Smidak R."/>
            <person name="Sarate P."/>
            <person name="Gangsoo J."/>
            <person name="Sialana F."/>
            <person name="Bilban M."/>
            <person name="Lubec G."/>
        </authorList>
    </citation>
    <scope>NUCLEOTIDE SEQUENCE</scope>
    <source>
        <tissue evidence="1">Skin</tissue>
    </source>
</reference>
<sequence>WIMEDNNVCLCVRGLDLLEKLSTHFSPSHNLLSKHQYRDSKPKSRFKRKVIGFRQCKLALYSDSQGSSELVSWRVEDITFYIGSVHKRTLPPYRYCLTFTVSG</sequence>
<dbReference type="EMBL" id="HACG01018703">
    <property type="protein sequence ID" value="CEK65568.1"/>
    <property type="molecule type" value="Transcribed_RNA"/>
</dbReference>
<name>A0A0B6ZAQ6_9EUPU</name>
<evidence type="ECO:0000313" key="1">
    <source>
        <dbReference type="EMBL" id="CEK65568.1"/>
    </source>
</evidence>
<protein>
    <recommendedName>
        <fullName evidence="2">IRS-type PTB domain-containing protein</fullName>
    </recommendedName>
</protein>
<organism evidence="1">
    <name type="scientific">Arion vulgaris</name>
    <dbReference type="NCBI Taxonomy" id="1028688"/>
    <lineage>
        <taxon>Eukaryota</taxon>
        <taxon>Metazoa</taxon>
        <taxon>Spiralia</taxon>
        <taxon>Lophotrochozoa</taxon>
        <taxon>Mollusca</taxon>
        <taxon>Gastropoda</taxon>
        <taxon>Heterobranchia</taxon>
        <taxon>Euthyneura</taxon>
        <taxon>Panpulmonata</taxon>
        <taxon>Eupulmonata</taxon>
        <taxon>Stylommatophora</taxon>
        <taxon>Helicina</taxon>
        <taxon>Arionoidea</taxon>
        <taxon>Arionidae</taxon>
        <taxon>Arion</taxon>
    </lineage>
</organism>
<feature type="non-terminal residue" evidence="1">
    <location>
        <position position="103"/>
    </location>
</feature>
<gene>
    <name evidence="1" type="primary">ORF55483</name>
</gene>
<proteinExistence type="predicted"/>
<evidence type="ECO:0008006" key="2">
    <source>
        <dbReference type="Google" id="ProtNLM"/>
    </source>
</evidence>
<feature type="non-terminal residue" evidence="1">
    <location>
        <position position="1"/>
    </location>
</feature>